<sequence length="88" mass="9613">MANINKELNRILSTEVFQKIINNDIIRIRQLNAAISLLIKTGIPFDITFSPGTRRDAAAAELSIFVAPTTTITFLITFEGGGTVFGET</sequence>
<dbReference type="Proteomes" id="UP000284177">
    <property type="component" value="Unassembled WGS sequence"/>
</dbReference>
<proteinExistence type="predicted"/>
<dbReference type="AlphaFoldDB" id="A0A419TAT8"/>
<dbReference type="RefSeq" id="WP_120166657.1">
    <property type="nucleotide sequence ID" value="NZ_MCIB01000001.1"/>
</dbReference>
<gene>
    <name evidence="1" type="ORF">BET03_01880</name>
</gene>
<dbReference type="OrthoDB" id="1954999at2"/>
<accession>A0A419TAT8</accession>
<evidence type="ECO:0000313" key="1">
    <source>
        <dbReference type="EMBL" id="RKD34599.1"/>
    </source>
</evidence>
<protein>
    <submittedName>
        <fullName evidence="1">Uncharacterized protein</fullName>
    </submittedName>
</protein>
<name>A0A419TAT8_9FIRM</name>
<comment type="caution">
    <text evidence="1">The sequence shown here is derived from an EMBL/GenBank/DDBJ whole genome shotgun (WGS) entry which is preliminary data.</text>
</comment>
<keyword evidence="2" id="KW-1185">Reference proteome</keyword>
<dbReference type="EMBL" id="MCIB01000001">
    <property type="protein sequence ID" value="RKD34599.1"/>
    <property type="molecule type" value="Genomic_DNA"/>
</dbReference>
<reference evidence="1 2" key="1">
    <citation type="submission" date="2016-08" db="EMBL/GenBank/DDBJ databases">
        <title>Novel Firmicutes and Novel Genomes.</title>
        <authorList>
            <person name="Poppleton D.I."/>
            <person name="Gribaldo S."/>
        </authorList>
    </citation>
    <scope>NUCLEOTIDE SEQUENCE [LARGE SCALE GENOMIC DNA]</scope>
    <source>
        <strain evidence="1 2">CTT3</strain>
    </source>
</reference>
<evidence type="ECO:0000313" key="2">
    <source>
        <dbReference type="Proteomes" id="UP000284177"/>
    </source>
</evidence>
<organism evidence="1 2">
    <name type="scientific">Thermohalobacter berrensis</name>
    <dbReference type="NCBI Taxonomy" id="99594"/>
    <lineage>
        <taxon>Bacteria</taxon>
        <taxon>Bacillati</taxon>
        <taxon>Bacillota</taxon>
        <taxon>Tissierellia</taxon>
        <taxon>Tissierellales</taxon>
        <taxon>Thermohalobacteraceae</taxon>
        <taxon>Thermohalobacter</taxon>
    </lineage>
</organism>